<keyword evidence="3" id="KW-1185">Reference proteome</keyword>
<feature type="compositionally biased region" description="Low complexity" evidence="1">
    <location>
        <begin position="77"/>
        <end position="95"/>
    </location>
</feature>
<feature type="compositionally biased region" description="Basic and acidic residues" evidence="1">
    <location>
        <begin position="947"/>
        <end position="959"/>
    </location>
</feature>
<proteinExistence type="predicted"/>
<feature type="region of interest" description="Disordered" evidence="1">
    <location>
        <begin position="751"/>
        <end position="1009"/>
    </location>
</feature>
<comment type="caution">
    <text evidence="2">The sequence shown here is derived from an EMBL/GenBank/DDBJ whole genome shotgun (WGS) entry which is preliminary data.</text>
</comment>
<dbReference type="EMBL" id="JBANRG010000131">
    <property type="protein sequence ID" value="KAK7434121.1"/>
    <property type="molecule type" value="Genomic_DNA"/>
</dbReference>
<reference evidence="2 3" key="1">
    <citation type="submission" date="2024-01" db="EMBL/GenBank/DDBJ databases">
        <title>A draft genome for the cacao thread blight pathogen Marasmiellus scandens.</title>
        <authorList>
            <person name="Baruah I.K."/>
            <person name="Leung J."/>
            <person name="Bukari Y."/>
            <person name="Amoako-Attah I."/>
            <person name="Meinhardt L.W."/>
            <person name="Bailey B.A."/>
            <person name="Cohen S.P."/>
        </authorList>
    </citation>
    <scope>NUCLEOTIDE SEQUENCE [LARGE SCALE GENOMIC DNA]</scope>
    <source>
        <strain evidence="2 3">GH-19</strain>
    </source>
</reference>
<feature type="compositionally biased region" description="Basic residues" evidence="1">
    <location>
        <begin position="273"/>
        <end position="284"/>
    </location>
</feature>
<evidence type="ECO:0000313" key="2">
    <source>
        <dbReference type="EMBL" id="KAK7434121.1"/>
    </source>
</evidence>
<feature type="compositionally biased region" description="Basic residues" evidence="1">
    <location>
        <begin position="760"/>
        <end position="770"/>
    </location>
</feature>
<feature type="region of interest" description="Disordered" evidence="1">
    <location>
        <begin position="1"/>
        <end position="100"/>
    </location>
</feature>
<feature type="compositionally biased region" description="Acidic residues" evidence="1">
    <location>
        <begin position="254"/>
        <end position="269"/>
    </location>
</feature>
<sequence>MPLTTCAQAAKDSGITTRSGVRRQAPAVADPAPCAPKPKKQTRKKKSTNENAPAAVQDGSSSSVPKPDRTTSRNTSPLLPATEAPTEPLAEPTPLSHSSKTKALHIIRQYALTQEGEVNDITDQVHQLLQDHFTDERVTLAHTHDKAANSLCLAVEELAVLSPTAISSSSIPCGDSCPPRPISPVQEVPDGIESPEVFMGGEIQDEDSGGDIAAGELDKVIEGDTVGEDLTQVQSLGRGTEVTSYATRHGVEDSVIDSDSGEEDDYEETEREKRKKENSRRTRRGLSPLPPFGEDSEDEDDDDEEETDPPIRSRKRHYGNLKTNPKLKSKGKGKSRVDTPSMRPDEHNDKEDDEGTFSDPDEPPGKPGPIDAGVRAEAQRNYKEYEAKQRALALKAGKPLSAIFRAAGDSRKLLRNWNLWNLWQKWLVHVDGGQKEGESPTEGEDQNVWMKRRWEEKRREVLGEDWKDTKKVQDSFQWLIDWYEPLYQANALPIIQKGLTKRQIQSVAEDFNSYARHANRNVGLCCFGFIVDLHGEHSVMFGAGTEFEDMRGHSQTQLDQYLTDVVALVWVSNVNIRLHSNHGSDHQALVDYAAGVPLKANKDAHRKFLSFVLRYDLSQIDQSFNWKTGKFAWQTFANAAWKYCVRLVNWHKEVGVPGTTLQDLKTNVPIHILYEIGEARLIELKRHAKAYEEGKEEDEILEDIDDKALRIVPWDEEEKELAAEDQGKVPVVLSTEGKTLCRVKNSEKWVKAVNNDQPRRKGKAPVRKLKGNTNHLRSPSRSPSPADSRQSSPEPHSRSHSSSPGPSYHSSQRTPAQHHSRSHSNSPGPSRYPHVPMHGCSCRPSSQHRAHSHSRSSDSSCRSHVPARGCSPTRSIHAATRDAASRSQTSGSEELVWDETVGDQIRASCLPNTETPPPKYGIIKPNTGGRKRTTSTNAPSVQKKRRVEINGHASEDNRDRAHKHTGQREHRRDTDRSRQDKRQGKQTDNYRDRNRADGSRRREKEKERQ</sequence>
<feature type="compositionally biased region" description="Acidic residues" evidence="1">
    <location>
        <begin position="294"/>
        <end position="308"/>
    </location>
</feature>
<evidence type="ECO:0000256" key="1">
    <source>
        <dbReference type="SAM" id="MobiDB-lite"/>
    </source>
</evidence>
<protein>
    <submittedName>
        <fullName evidence="2">Uncharacterized protein</fullName>
    </submittedName>
</protein>
<feature type="region of interest" description="Disordered" evidence="1">
    <location>
        <begin position="237"/>
        <end position="372"/>
    </location>
</feature>
<gene>
    <name evidence="2" type="ORF">VKT23_020345</name>
</gene>
<name>A0ABR1IJ76_9AGAR</name>
<feature type="compositionally biased region" description="Low complexity" evidence="1">
    <location>
        <begin position="777"/>
        <end position="813"/>
    </location>
</feature>
<feature type="compositionally biased region" description="Basic residues" evidence="1">
    <location>
        <begin position="37"/>
        <end position="46"/>
    </location>
</feature>
<accession>A0ABR1IJ76</accession>
<feature type="compositionally biased region" description="Acidic residues" evidence="1">
    <location>
        <begin position="351"/>
        <end position="362"/>
    </location>
</feature>
<feature type="compositionally biased region" description="Polar residues" evidence="1">
    <location>
        <begin position="237"/>
        <end position="246"/>
    </location>
</feature>
<dbReference type="Proteomes" id="UP001498398">
    <property type="component" value="Unassembled WGS sequence"/>
</dbReference>
<organism evidence="2 3">
    <name type="scientific">Marasmiellus scandens</name>
    <dbReference type="NCBI Taxonomy" id="2682957"/>
    <lineage>
        <taxon>Eukaryota</taxon>
        <taxon>Fungi</taxon>
        <taxon>Dikarya</taxon>
        <taxon>Basidiomycota</taxon>
        <taxon>Agaricomycotina</taxon>
        <taxon>Agaricomycetes</taxon>
        <taxon>Agaricomycetidae</taxon>
        <taxon>Agaricales</taxon>
        <taxon>Marasmiineae</taxon>
        <taxon>Omphalotaceae</taxon>
        <taxon>Marasmiellus</taxon>
    </lineage>
</organism>
<feature type="compositionally biased region" description="Basic and acidic residues" evidence="1">
    <location>
        <begin position="966"/>
        <end position="1009"/>
    </location>
</feature>
<feature type="compositionally biased region" description="Basic residues" evidence="1">
    <location>
        <begin position="312"/>
        <end position="334"/>
    </location>
</feature>
<evidence type="ECO:0000313" key="3">
    <source>
        <dbReference type="Proteomes" id="UP001498398"/>
    </source>
</evidence>